<dbReference type="Pfam" id="PF13237">
    <property type="entry name" value="Fer4_10"/>
    <property type="match status" value="1"/>
</dbReference>
<sequence>MVKIDKNLCTGCEQCKIVCPVNAIKGKKGEPQNIDSDICVSCGQCVQICSSYSMYTEQKKNERKILKTVNEPMFAAFYEGKITDVEVKLKDKELYKIVQCAPAVRVSLAEEFGFPSGSLTPGKLAAALRLLNFDKVYDTNFAADLTIMEEGSELVRRVTSGENLPMFTSCCPAWVKYIEQTYPELLNHLSSCRSPQQMAGSIFKTYGAKLDSVKSEKIYSVAVMPCTCKQFECDRPEMIASGYKDVDAIITTRELAQLIKAKGIDFKNLKDENFDTPLGKYSGAGNIFGVTGGVMEAALRTGYSLITKEEIPKLDLTEVRGTEGIRDASITIGNITLKVAVVCGLKNIVQILESVKNGMCKYHFIEVMTCPKGCISGGGQPKFFTVEDREKAYISRRTSMFEHDKNLPIRKSHENPYVKKLYKEFLGAPLGKKSHHLLHTQYTKR</sequence>
<protein>
    <submittedName>
        <fullName evidence="1">NADP-reducing hydrogenase subunit HndD</fullName>
        <ecNumber evidence="1">1.12.1.3</ecNumber>
    </submittedName>
</protein>
<dbReference type="InterPro" id="IPR017900">
    <property type="entry name" value="4Fe4S_Fe_S_CS"/>
</dbReference>
<dbReference type="PROSITE" id="PS51379">
    <property type="entry name" value="4FE4S_FER_2"/>
    <property type="match status" value="2"/>
</dbReference>
<gene>
    <name evidence="1" type="primary">hndD</name>
    <name evidence="1" type="ORF">CROST_001100</name>
</gene>
<dbReference type="KEGG" id="crw:CROST_001100"/>
<dbReference type="GO" id="GO:0050583">
    <property type="term" value="F:hydrogen dehydrogenase (NADP+) activity"/>
    <property type="evidence" value="ECO:0007669"/>
    <property type="project" value="UniProtKB-EC"/>
</dbReference>
<organism evidence="1 2">
    <name type="scientific">Clostridium felsineum</name>
    <dbReference type="NCBI Taxonomy" id="36839"/>
    <lineage>
        <taxon>Bacteria</taxon>
        <taxon>Bacillati</taxon>
        <taxon>Bacillota</taxon>
        <taxon>Clostridia</taxon>
        <taxon>Eubacteriales</taxon>
        <taxon>Clostridiaceae</taxon>
        <taxon>Clostridium</taxon>
    </lineage>
</organism>
<evidence type="ECO:0000313" key="1">
    <source>
        <dbReference type="EMBL" id="URZ09439.1"/>
    </source>
</evidence>
<dbReference type="Pfam" id="PF02906">
    <property type="entry name" value="Fe_hyd_lg_C"/>
    <property type="match status" value="1"/>
</dbReference>
<dbReference type="SMART" id="SM00902">
    <property type="entry name" value="Fe_hyd_SSU"/>
    <property type="match status" value="1"/>
</dbReference>
<reference evidence="1 2" key="1">
    <citation type="submission" date="2022-04" db="EMBL/GenBank/DDBJ databases">
        <title>Genome sequence of C. roseum typestrain.</title>
        <authorList>
            <person name="Poehlein A."/>
            <person name="Schoch T."/>
            <person name="Duerre P."/>
            <person name="Daniel R."/>
        </authorList>
    </citation>
    <scope>NUCLEOTIDE SEQUENCE [LARGE SCALE GENOMIC DNA]</scope>
    <source>
        <strain evidence="1 2">DSM 7320</strain>
    </source>
</reference>
<dbReference type="SUPFAM" id="SSF53920">
    <property type="entry name" value="Fe-only hydrogenase"/>
    <property type="match status" value="1"/>
</dbReference>
<dbReference type="PANTHER" id="PTHR11615">
    <property type="entry name" value="NITRATE, FORMATE, IRON DEHYDROGENASE"/>
    <property type="match status" value="1"/>
</dbReference>
<dbReference type="Proteomes" id="UP000190951">
    <property type="component" value="Chromosome"/>
</dbReference>
<dbReference type="GO" id="GO:0005506">
    <property type="term" value="F:iron ion binding"/>
    <property type="evidence" value="ECO:0007669"/>
    <property type="project" value="InterPro"/>
</dbReference>
<dbReference type="Pfam" id="PF02256">
    <property type="entry name" value="Fe_hyd_SSU"/>
    <property type="match status" value="1"/>
</dbReference>
<dbReference type="EC" id="1.12.1.3" evidence="1"/>
<evidence type="ECO:0000313" key="2">
    <source>
        <dbReference type="Proteomes" id="UP000190951"/>
    </source>
</evidence>
<dbReference type="Gene3D" id="3.30.70.20">
    <property type="match status" value="1"/>
</dbReference>
<dbReference type="Gene3D" id="3.40.50.1780">
    <property type="match status" value="1"/>
</dbReference>
<dbReference type="PROSITE" id="PS00198">
    <property type="entry name" value="4FE4S_FER_1"/>
    <property type="match status" value="1"/>
</dbReference>
<proteinExistence type="predicted"/>
<dbReference type="Gene3D" id="3.40.950.10">
    <property type="entry name" value="Fe-only Hydrogenase (Larger Subunit), Chain L, domain 3"/>
    <property type="match status" value="1"/>
</dbReference>
<dbReference type="InterPro" id="IPR017896">
    <property type="entry name" value="4Fe4S_Fe-S-bd"/>
</dbReference>
<name>A0A1S8L1C8_9CLOT</name>
<dbReference type="InterPro" id="IPR036991">
    <property type="entry name" value="Fe_hydrogenase_ssu_sf"/>
</dbReference>
<dbReference type="NCBIfam" id="TIGR02512">
    <property type="entry name" value="FeFe_hydrog_A"/>
    <property type="match status" value="1"/>
</dbReference>
<dbReference type="AlphaFoldDB" id="A0A1S8L1C8"/>
<keyword evidence="1" id="KW-0560">Oxidoreductase</keyword>
<dbReference type="InterPro" id="IPR013352">
    <property type="entry name" value="Fe_hydrogenase_subset"/>
</dbReference>
<dbReference type="InterPro" id="IPR009016">
    <property type="entry name" value="Fe_hydrogenase"/>
</dbReference>
<dbReference type="InterPro" id="IPR050340">
    <property type="entry name" value="Cytosolic_Fe-S_CAF"/>
</dbReference>
<dbReference type="SUPFAM" id="SSF54862">
    <property type="entry name" value="4Fe-4S ferredoxins"/>
    <property type="match status" value="1"/>
</dbReference>
<dbReference type="GO" id="GO:0008901">
    <property type="term" value="F:ferredoxin hydrogenase activity"/>
    <property type="evidence" value="ECO:0007669"/>
    <property type="project" value="InterPro"/>
</dbReference>
<keyword evidence="2" id="KW-1185">Reference proteome</keyword>
<dbReference type="EMBL" id="CP096983">
    <property type="protein sequence ID" value="URZ09439.1"/>
    <property type="molecule type" value="Genomic_DNA"/>
</dbReference>
<accession>A0A1S8L1C8</accession>
<dbReference type="InterPro" id="IPR004108">
    <property type="entry name" value="Fe_hydrogenase_lsu_C"/>
</dbReference>
<dbReference type="STRING" id="84029.CROST_32810"/>
<dbReference type="GO" id="GO:0051536">
    <property type="term" value="F:iron-sulfur cluster binding"/>
    <property type="evidence" value="ECO:0007669"/>
    <property type="project" value="InterPro"/>
</dbReference>
<dbReference type="Gene3D" id="4.10.260.20">
    <property type="entry name" value="Iron hydrogenase, small subunit"/>
    <property type="match status" value="1"/>
</dbReference>
<dbReference type="InterPro" id="IPR003149">
    <property type="entry name" value="Fe_hydrogenase_ssu"/>
</dbReference>